<dbReference type="EMBL" id="VSRR010000985">
    <property type="protein sequence ID" value="MPC21511.1"/>
    <property type="molecule type" value="Genomic_DNA"/>
</dbReference>
<keyword evidence="2" id="KW-0472">Membrane</keyword>
<evidence type="ECO:0000313" key="4">
    <source>
        <dbReference type="Proteomes" id="UP000324222"/>
    </source>
</evidence>
<reference evidence="3 4" key="1">
    <citation type="submission" date="2019-05" db="EMBL/GenBank/DDBJ databases">
        <title>Another draft genome of Portunus trituberculatus and its Hox gene families provides insights of decapod evolution.</title>
        <authorList>
            <person name="Jeong J.-H."/>
            <person name="Song I."/>
            <person name="Kim S."/>
            <person name="Choi T."/>
            <person name="Kim D."/>
            <person name="Ryu S."/>
            <person name="Kim W."/>
        </authorList>
    </citation>
    <scope>NUCLEOTIDE SEQUENCE [LARGE SCALE GENOMIC DNA]</scope>
    <source>
        <tissue evidence="3">Muscle</tissue>
    </source>
</reference>
<name>A0A5B7DJ01_PORTR</name>
<accession>A0A5B7DJ01</accession>
<feature type="region of interest" description="Disordered" evidence="1">
    <location>
        <begin position="310"/>
        <end position="332"/>
    </location>
</feature>
<keyword evidence="4" id="KW-1185">Reference proteome</keyword>
<dbReference type="AlphaFoldDB" id="A0A5B7DJ01"/>
<comment type="caution">
    <text evidence="3">The sequence shown here is derived from an EMBL/GenBank/DDBJ whole genome shotgun (WGS) entry which is preliminary data.</text>
</comment>
<keyword evidence="2" id="KW-1133">Transmembrane helix</keyword>
<evidence type="ECO:0000313" key="3">
    <source>
        <dbReference type="EMBL" id="MPC21511.1"/>
    </source>
</evidence>
<evidence type="ECO:0000256" key="1">
    <source>
        <dbReference type="SAM" id="MobiDB-lite"/>
    </source>
</evidence>
<gene>
    <name evidence="3" type="ORF">E2C01_014500</name>
</gene>
<proteinExistence type="predicted"/>
<keyword evidence="2" id="KW-0812">Transmembrane</keyword>
<sequence>MASKCPLHEIMVLPNSELQNTQSTGNETKQQLSPLSHEAKSCVLFALGIAFASSLFVFLIVIVILVCTWARRAKGYTVGDQDCEVTNQVFSDADCQLTKHTERFCEKKRTKNSISAKKDQLKSCSLAALPNPPVRTVAVTTQVTPKNSKEGSVDDDDQNFYIHEPKSYPVIQPKCYGTLGRTHLLSTVDDDGYHVDNLGFDSEEVTAEEVLPTLDKKQPTATVYQHDFPDINKSYSTIQPSIGEGQSVKANFVAEIDSSNQENKLQKQLSKQDSFQGLPPLKSFDRYLTLVRLDSDTSLEAYSLEETRRIWKSIDEDDEEEELRDNSKKEEP</sequence>
<feature type="transmembrane region" description="Helical" evidence="2">
    <location>
        <begin position="43"/>
        <end position="67"/>
    </location>
</feature>
<protein>
    <submittedName>
        <fullName evidence="3">Uncharacterized protein</fullName>
    </submittedName>
</protein>
<evidence type="ECO:0000256" key="2">
    <source>
        <dbReference type="SAM" id="Phobius"/>
    </source>
</evidence>
<organism evidence="3 4">
    <name type="scientific">Portunus trituberculatus</name>
    <name type="common">Swimming crab</name>
    <name type="synonym">Neptunus trituberculatus</name>
    <dbReference type="NCBI Taxonomy" id="210409"/>
    <lineage>
        <taxon>Eukaryota</taxon>
        <taxon>Metazoa</taxon>
        <taxon>Ecdysozoa</taxon>
        <taxon>Arthropoda</taxon>
        <taxon>Crustacea</taxon>
        <taxon>Multicrustacea</taxon>
        <taxon>Malacostraca</taxon>
        <taxon>Eumalacostraca</taxon>
        <taxon>Eucarida</taxon>
        <taxon>Decapoda</taxon>
        <taxon>Pleocyemata</taxon>
        <taxon>Brachyura</taxon>
        <taxon>Eubrachyura</taxon>
        <taxon>Portunoidea</taxon>
        <taxon>Portunidae</taxon>
        <taxon>Portuninae</taxon>
        <taxon>Portunus</taxon>
    </lineage>
</organism>
<dbReference type="Proteomes" id="UP000324222">
    <property type="component" value="Unassembled WGS sequence"/>
</dbReference>